<sequence length="538" mass="61326">MRLLIHKSSGFSKLSNSNICSLSRQVLSHLMKRIRKQMVPEWTEAYVDYNVLKSILGELLHHKLSKQPATPLKSLQKKLSLRRTLSGLHLHPSNLMNKGDVEDQVTGVDRLQKDDSGQFYRTEFLGQSGEGGEIEVEFFRTLDEEFNKVNTFYKQKIEAVMDKAALLNKRMDALIALRMRVQSCGGNGDSLREHQPADISTRMPLKETTQGHCRTNIIVKTSFATVVAIVTGRKTTAKTYISVFRRGEAALVAFLFKYIEATSPYIPFLYAKCAGMGFEDSSYEVEMRGRSALEESSNFRSGGENIDVILQEINQDEESTSGPEFNPFRNIQKSNGYQVVGNSSASQQDPLEILERVKINNTLESPLSTIKGLFKDSKDDELCFEKDELRKVEKRLRKVFIEFYQKLQLLKHYSFMNLTALSKIMKTYEKIASRRAARPYMKRVKNSYIGSCDEVNNLLERVEAIFVKHFSNANIQEGMKSLRPKSKKEKHSVTFGSGFFSGFSIALLIAVVLRMETRKLTHKEGASYMVNVFPLYRQ</sequence>
<feature type="domain" description="SPX" evidence="2">
    <location>
        <begin position="28"/>
        <end position="442"/>
    </location>
</feature>
<evidence type="ECO:0000313" key="3">
    <source>
        <dbReference type="EMBL" id="EOY01848.1"/>
    </source>
</evidence>
<feature type="transmembrane region" description="Helical" evidence="1">
    <location>
        <begin position="493"/>
        <end position="513"/>
    </location>
</feature>
<evidence type="ECO:0000259" key="2">
    <source>
        <dbReference type="PROSITE" id="PS51382"/>
    </source>
</evidence>
<dbReference type="EMBL" id="CM001880">
    <property type="protein sequence ID" value="EOY01848.1"/>
    <property type="molecule type" value="Genomic_DNA"/>
</dbReference>
<accession>A0A061EB38</accession>
<keyword evidence="4" id="KW-1185">Reference proteome</keyword>
<protein>
    <submittedName>
        <fullName evidence="3">EXS (ERD1/XPR1/SYG1) family protein</fullName>
    </submittedName>
</protein>
<dbReference type="InParanoid" id="A0A061EB38"/>
<dbReference type="InterPro" id="IPR004331">
    <property type="entry name" value="SPX_dom"/>
</dbReference>
<name>A0A061EB38_THECC</name>
<dbReference type="Pfam" id="PF03105">
    <property type="entry name" value="SPX"/>
    <property type="match status" value="1"/>
</dbReference>
<dbReference type="AlphaFoldDB" id="A0A061EB38"/>
<dbReference type="Gramene" id="EOY01848">
    <property type="protein sequence ID" value="EOY01848"/>
    <property type="gene ID" value="TCM_011653"/>
</dbReference>
<organism evidence="3 4">
    <name type="scientific">Theobroma cacao</name>
    <name type="common">Cacao</name>
    <name type="synonym">Cocoa</name>
    <dbReference type="NCBI Taxonomy" id="3641"/>
    <lineage>
        <taxon>Eukaryota</taxon>
        <taxon>Viridiplantae</taxon>
        <taxon>Streptophyta</taxon>
        <taxon>Embryophyta</taxon>
        <taxon>Tracheophyta</taxon>
        <taxon>Spermatophyta</taxon>
        <taxon>Magnoliopsida</taxon>
        <taxon>eudicotyledons</taxon>
        <taxon>Gunneridae</taxon>
        <taxon>Pentapetalae</taxon>
        <taxon>rosids</taxon>
        <taxon>malvids</taxon>
        <taxon>Malvales</taxon>
        <taxon>Malvaceae</taxon>
        <taxon>Byttnerioideae</taxon>
        <taxon>Theobroma</taxon>
    </lineage>
</organism>
<gene>
    <name evidence="3" type="ORF">TCM_011653</name>
</gene>
<keyword evidence="1" id="KW-0812">Transmembrane</keyword>
<dbReference type="HOGENOM" id="CLU_006116_2_1_1"/>
<keyword evidence="1" id="KW-1133">Transmembrane helix</keyword>
<dbReference type="PROSITE" id="PS51382">
    <property type="entry name" value="SPX"/>
    <property type="match status" value="1"/>
</dbReference>
<reference evidence="3 4" key="1">
    <citation type="journal article" date="2013" name="Genome Biol.">
        <title>The genome sequence of the most widely cultivated cacao type and its use to identify candidate genes regulating pod color.</title>
        <authorList>
            <person name="Motamayor J.C."/>
            <person name="Mockaitis K."/>
            <person name="Schmutz J."/>
            <person name="Haiminen N."/>
            <person name="Iii D.L."/>
            <person name="Cornejo O."/>
            <person name="Findley S.D."/>
            <person name="Zheng P."/>
            <person name="Utro F."/>
            <person name="Royaert S."/>
            <person name="Saski C."/>
            <person name="Jenkins J."/>
            <person name="Podicheti R."/>
            <person name="Zhao M."/>
            <person name="Scheffler B.E."/>
            <person name="Stack J.C."/>
            <person name="Feltus F.A."/>
            <person name="Mustiga G.M."/>
            <person name="Amores F."/>
            <person name="Phillips W."/>
            <person name="Marelli J.P."/>
            <person name="May G.D."/>
            <person name="Shapiro H."/>
            <person name="Ma J."/>
            <person name="Bustamante C.D."/>
            <person name="Schnell R.J."/>
            <person name="Main D."/>
            <person name="Gilbert D."/>
            <person name="Parida L."/>
            <person name="Kuhn D.N."/>
        </authorList>
    </citation>
    <scope>NUCLEOTIDE SEQUENCE [LARGE SCALE GENOMIC DNA]</scope>
    <source>
        <strain evidence="4">cv. Matina 1-6</strain>
    </source>
</reference>
<dbReference type="PANTHER" id="PTHR10783:SF104">
    <property type="entry name" value="PHOSPHATE TRANSPORTER PHO1 HOMOLOG 10"/>
    <property type="match status" value="1"/>
</dbReference>
<dbReference type="PANTHER" id="PTHR10783">
    <property type="entry name" value="XENOTROPIC AND POLYTROPIC RETROVIRUS RECEPTOR 1-RELATED"/>
    <property type="match status" value="1"/>
</dbReference>
<keyword evidence="1" id="KW-0472">Membrane</keyword>
<proteinExistence type="predicted"/>
<dbReference type="eggNOG" id="KOG1162">
    <property type="taxonomic scope" value="Eukaryota"/>
</dbReference>
<dbReference type="Proteomes" id="UP000026915">
    <property type="component" value="Chromosome 2"/>
</dbReference>
<evidence type="ECO:0000313" key="4">
    <source>
        <dbReference type="Proteomes" id="UP000026915"/>
    </source>
</evidence>
<evidence type="ECO:0000256" key="1">
    <source>
        <dbReference type="SAM" id="Phobius"/>
    </source>
</evidence>